<dbReference type="OrthoDB" id="2338078at2759"/>
<gene>
    <name evidence="1" type="ORF">C2G38_2252665</name>
</gene>
<proteinExistence type="predicted"/>
<organism evidence="1 2">
    <name type="scientific">Gigaspora rosea</name>
    <dbReference type="NCBI Taxonomy" id="44941"/>
    <lineage>
        <taxon>Eukaryota</taxon>
        <taxon>Fungi</taxon>
        <taxon>Fungi incertae sedis</taxon>
        <taxon>Mucoromycota</taxon>
        <taxon>Glomeromycotina</taxon>
        <taxon>Glomeromycetes</taxon>
        <taxon>Diversisporales</taxon>
        <taxon>Gigasporaceae</taxon>
        <taxon>Gigaspora</taxon>
    </lineage>
</organism>
<accession>A0A397UF09</accession>
<keyword evidence="2" id="KW-1185">Reference proteome</keyword>
<reference evidence="1 2" key="1">
    <citation type="submission" date="2018-06" db="EMBL/GenBank/DDBJ databases">
        <title>Comparative genomics reveals the genomic features of Rhizophagus irregularis, R. cerebriforme, R. diaphanum and Gigaspora rosea, and their symbiotic lifestyle signature.</title>
        <authorList>
            <person name="Morin E."/>
            <person name="San Clemente H."/>
            <person name="Chen E.C.H."/>
            <person name="De La Providencia I."/>
            <person name="Hainaut M."/>
            <person name="Kuo A."/>
            <person name="Kohler A."/>
            <person name="Murat C."/>
            <person name="Tang N."/>
            <person name="Roy S."/>
            <person name="Loubradou J."/>
            <person name="Henrissat B."/>
            <person name="Grigoriev I.V."/>
            <person name="Corradi N."/>
            <person name="Roux C."/>
            <person name="Martin F.M."/>
        </authorList>
    </citation>
    <scope>NUCLEOTIDE SEQUENCE [LARGE SCALE GENOMIC DNA]</scope>
    <source>
        <strain evidence="1 2">DAOM 194757</strain>
    </source>
</reference>
<name>A0A397UF09_9GLOM</name>
<dbReference type="AlphaFoldDB" id="A0A397UF09"/>
<evidence type="ECO:0000313" key="2">
    <source>
        <dbReference type="Proteomes" id="UP000266673"/>
    </source>
</evidence>
<dbReference type="Proteomes" id="UP000266673">
    <property type="component" value="Unassembled WGS sequence"/>
</dbReference>
<evidence type="ECO:0000313" key="1">
    <source>
        <dbReference type="EMBL" id="RIB07379.1"/>
    </source>
</evidence>
<protein>
    <submittedName>
        <fullName evidence="1">Uncharacterized protein</fullName>
    </submittedName>
</protein>
<sequence>MTFQNLLNYVFPNGPPSGKRFIIKSSLEIGGQLFLPDQIINQVFKEAYSHIWIDLEDVEEYCKAKCMIIQVFMFIITSLDLGILD</sequence>
<comment type="caution">
    <text evidence="1">The sequence shown here is derived from an EMBL/GenBank/DDBJ whole genome shotgun (WGS) entry which is preliminary data.</text>
</comment>
<dbReference type="EMBL" id="QKWP01001666">
    <property type="protein sequence ID" value="RIB07379.1"/>
    <property type="molecule type" value="Genomic_DNA"/>
</dbReference>